<dbReference type="SUPFAM" id="SSF101576">
    <property type="entry name" value="Supernatant protein factor (SPF), C-terminal domain"/>
    <property type="match status" value="1"/>
</dbReference>
<dbReference type="GO" id="GO:0035621">
    <property type="term" value="P:ER to Golgi ceramide transport"/>
    <property type="evidence" value="ECO:0007669"/>
    <property type="project" value="TreeGrafter"/>
</dbReference>
<keyword evidence="4" id="KW-0446">Lipid-binding</keyword>
<gene>
    <name evidence="7" type="ORF">ZYGR_0N04570</name>
</gene>
<dbReference type="GO" id="GO:0032541">
    <property type="term" value="C:cortical endoplasmic reticulum"/>
    <property type="evidence" value="ECO:0007669"/>
    <property type="project" value="TreeGrafter"/>
</dbReference>
<dbReference type="Gene3D" id="2.30.29.30">
    <property type="entry name" value="Pleckstrin-homology domain (PH domain)/Phosphotyrosine-binding domain (PTB)"/>
    <property type="match status" value="1"/>
</dbReference>
<name>A0A1Q3A058_ZYGRO</name>
<dbReference type="PROSITE" id="PS50003">
    <property type="entry name" value="PH_DOMAIN"/>
    <property type="match status" value="1"/>
</dbReference>
<dbReference type="InterPro" id="IPR011993">
    <property type="entry name" value="PH-like_dom_sf"/>
</dbReference>
<dbReference type="InterPro" id="IPR041680">
    <property type="entry name" value="PH_8"/>
</dbReference>
<dbReference type="eggNOG" id="KOG1737">
    <property type="taxonomic scope" value="Eukaryota"/>
</dbReference>
<dbReference type="GO" id="GO:0006897">
    <property type="term" value="P:endocytosis"/>
    <property type="evidence" value="ECO:0007669"/>
    <property type="project" value="TreeGrafter"/>
</dbReference>
<dbReference type="InterPro" id="IPR036598">
    <property type="entry name" value="GOLD_dom_sf"/>
</dbReference>
<dbReference type="PANTHER" id="PTHR10972">
    <property type="entry name" value="OXYSTEROL-BINDING PROTEIN-RELATED"/>
    <property type="match status" value="1"/>
</dbReference>
<evidence type="ECO:0000259" key="6">
    <source>
        <dbReference type="PROSITE" id="PS50003"/>
    </source>
</evidence>
<feature type="compositionally biased region" description="Basic and acidic residues" evidence="5">
    <location>
        <begin position="311"/>
        <end position="329"/>
    </location>
</feature>
<protein>
    <recommendedName>
        <fullName evidence="6">PH domain-containing protein</fullName>
    </recommendedName>
</protein>
<dbReference type="EMBL" id="BDGX01000014">
    <property type="protein sequence ID" value="GAV49052.1"/>
    <property type="molecule type" value="Genomic_DNA"/>
</dbReference>
<dbReference type="GO" id="GO:0005886">
    <property type="term" value="C:plasma membrane"/>
    <property type="evidence" value="ECO:0007669"/>
    <property type="project" value="TreeGrafter"/>
</dbReference>
<dbReference type="GO" id="GO:0030011">
    <property type="term" value="P:maintenance of cell polarity"/>
    <property type="evidence" value="ECO:0007669"/>
    <property type="project" value="TreeGrafter"/>
</dbReference>
<dbReference type="InterPro" id="IPR000648">
    <property type="entry name" value="Oxysterol-bd"/>
</dbReference>
<evidence type="ECO:0000256" key="4">
    <source>
        <dbReference type="ARBA" id="ARBA00023121"/>
    </source>
</evidence>
<feature type="region of interest" description="Disordered" evidence="5">
    <location>
        <begin position="311"/>
        <end position="332"/>
    </location>
</feature>
<evidence type="ECO:0000313" key="7">
    <source>
        <dbReference type="EMBL" id="GAV49052.1"/>
    </source>
</evidence>
<dbReference type="Pfam" id="PF15409">
    <property type="entry name" value="PH_8"/>
    <property type="match status" value="1"/>
</dbReference>
<feature type="compositionally biased region" description="Polar residues" evidence="5">
    <location>
        <begin position="86"/>
        <end position="108"/>
    </location>
</feature>
<dbReference type="GO" id="GO:0032934">
    <property type="term" value="F:sterol binding"/>
    <property type="evidence" value="ECO:0007669"/>
    <property type="project" value="TreeGrafter"/>
</dbReference>
<proteinExistence type="inferred from homology"/>
<keyword evidence="2" id="KW-0813">Transport</keyword>
<evidence type="ECO:0000256" key="3">
    <source>
        <dbReference type="ARBA" id="ARBA00023055"/>
    </source>
</evidence>
<dbReference type="SUPFAM" id="SSF144000">
    <property type="entry name" value="Oxysterol-binding protein-like"/>
    <property type="match status" value="1"/>
</dbReference>
<dbReference type="InterPro" id="IPR037239">
    <property type="entry name" value="OSBP_sf"/>
</dbReference>
<evidence type="ECO:0000313" key="8">
    <source>
        <dbReference type="Proteomes" id="UP000187013"/>
    </source>
</evidence>
<feature type="compositionally biased region" description="Basic and acidic residues" evidence="5">
    <location>
        <begin position="516"/>
        <end position="531"/>
    </location>
</feature>
<dbReference type="Pfam" id="PF01237">
    <property type="entry name" value="Oxysterol_BP"/>
    <property type="match status" value="1"/>
</dbReference>
<sequence length="969" mass="110810">METIDVQSRSFVIRWLGGIQGDEIEYQVKPLKKSVKLDIYKKPRSSLYGNSPSAVHIAPDTKALLDYTTKSLNSRSSLAVPDTKSGGESVSSPQDPKRSLTLSNIQQQSQEIPLQERLNTTGFKLVKSVGIVAGNKRESGLLNVKDNDYYYAFVLDNTYSKNAKKKVLFSAAVVNQEETKSTRSVRFPQSPALPPQASFVNLQKDDVLRVEQGRYLQGYLFKKRRKRHQGFKKRFFSLDYKYGTLFYHLNEKNQTCRGEIVIGISTVSANKKDRLIIIDSGMELWVLKAIDNSTWKIWVDALQSCLSQRALKKEDQTPKGKPEEPKRSEGLQLFNSTRPSRLNFDEDLSYNPLPDESYEEFALQLKLLQERVEQCKEESLLYASQQNNSKGHPLSRTSTASSFEEKNKEPAFSSTSDSGESLGSLLNPSSRPGHQLYQKLCDLELIVSRFVQQGHVLFKDHQQLSRQMRDHKATTLSLFSNDEYFDATENMERGVIMLDVDDTEANTNETLSSTMDSEHKLSVVAQREKSPLSESPAIRSSLREPPHTYRSPLQSRPSTHRGPSPEQIPIFTTTEAEDEHQYQQGMKKDLYPLPWKGQIKRRNDVRPQDTTPPSILSFMRKNVGKDLSSIAMPVTVNEPVTILQTVAEMFEYADLLTEAACHPEENSKCLQYVSAFAVSCLSIYRDKTRVLRKPFTPLLAETFELVREDLGYRLIAEKVSHKPLVLAFHAEHELWECCYTVSPVQKFWGKSMELNNEGTIHLKFKPSGLTFEWAQPTTMLKNLIAGERYVEPINELEIQSSNGGKATVAFKNTGMFGGRSEDLTINILSSKREKSQVTGKWTDSLRENETQRTIWKVGDLVPDSRKKYGFTVFTSNLNEITELEHGQLPPTDSRLRPDLRAYEEGRTDQAEKLKLKLEKDQRERRTRGEDVKPQFFKKTAKNEWQIIDGLQNYWEKRKRQDWTSITPLW</sequence>
<feature type="region of interest" description="Disordered" evidence="5">
    <location>
        <begin position="509"/>
        <end position="568"/>
    </location>
</feature>
<keyword evidence="3" id="KW-0445">Lipid transport</keyword>
<dbReference type="GO" id="GO:0034727">
    <property type="term" value="P:piecemeal microautophagy of the nucleus"/>
    <property type="evidence" value="ECO:0007669"/>
    <property type="project" value="TreeGrafter"/>
</dbReference>
<comment type="similarity">
    <text evidence="1">Belongs to the OSBP family.</text>
</comment>
<comment type="caution">
    <text evidence="7">The sequence shown here is derived from an EMBL/GenBank/DDBJ whole genome shotgun (WGS) entry which is preliminary data.</text>
</comment>
<evidence type="ECO:0000256" key="5">
    <source>
        <dbReference type="SAM" id="MobiDB-lite"/>
    </source>
</evidence>
<feature type="region of interest" description="Disordered" evidence="5">
    <location>
        <begin position="76"/>
        <end position="108"/>
    </location>
</feature>
<dbReference type="OrthoDB" id="1854502at2759"/>
<dbReference type="PANTHER" id="PTHR10972:SF203">
    <property type="entry name" value="OXYSTEROL-BINDING PROTEIN HOMOLOG 3"/>
    <property type="match status" value="1"/>
</dbReference>
<dbReference type="GO" id="GO:0006887">
    <property type="term" value="P:exocytosis"/>
    <property type="evidence" value="ECO:0007669"/>
    <property type="project" value="TreeGrafter"/>
</dbReference>
<dbReference type="GO" id="GO:0097038">
    <property type="term" value="C:perinuclear endoplasmic reticulum"/>
    <property type="evidence" value="ECO:0007669"/>
    <property type="project" value="TreeGrafter"/>
</dbReference>
<dbReference type="GO" id="GO:0120009">
    <property type="term" value="P:intermembrane lipid transfer"/>
    <property type="evidence" value="ECO:0007669"/>
    <property type="project" value="UniProtKB-ARBA"/>
</dbReference>
<dbReference type="Gene3D" id="2.40.160.120">
    <property type="match status" value="1"/>
</dbReference>
<organism evidence="7 8">
    <name type="scientific">Zygosaccharomyces rouxii</name>
    <dbReference type="NCBI Taxonomy" id="4956"/>
    <lineage>
        <taxon>Eukaryota</taxon>
        <taxon>Fungi</taxon>
        <taxon>Dikarya</taxon>
        <taxon>Ascomycota</taxon>
        <taxon>Saccharomycotina</taxon>
        <taxon>Saccharomycetes</taxon>
        <taxon>Saccharomycetales</taxon>
        <taxon>Saccharomycetaceae</taxon>
        <taxon>Zygosaccharomyces</taxon>
    </lineage>
</organism>
<evidence type="ECO:0000256" key="1">
    <source>
        <dbReference type="ARBA" id="ARBA00008842"/>
    </source>
</evidence>
<dbReference type="AlphaFoldDB" id="A0A1Q3A058"/>
<feature type="compositionally biased region" description="Low complexity" evidence="5">
    <location>
        <begin position="413"/>
        <end position="426"/>
    </location>
</feature>
<feature type="region of interest" description="Disordered" evidence="5">
    <location>
        <begin position="383"/>
        <end position="427"/>
    </location>
</feature>
<dbReference type="Proteomes" id="UP000187013">
    <property type="component" value="Unassembled WGS sequence"/>
</dbReference>
<evidence type="ECO:0000256" key="2">
    <source>
        <dbReference type="ARBA" id="ARBA00022448"/>
    </source>
</evidence>
<dbReference type="InterPro" id="IPR001849">
    <property type="entry name" value="PH_domain"/>
</dbReference>
<dbReference type="GO" id="GO:0005829">
    <property type="term" value="C:cytosol"/>
    <property type="evidence" value="ECO:0007669"/>
    <property type="project" value="TreeGrafter"/>
</dbReference>
<dbReference type="SUPFAM" id="SSF50729">
    <property type="entry name" value="PH domain-like"/>
    <property type="match status" value="1"/>
</dbReference>
<dbReference type="FunFam" id="2.40.160.120:FF:000001">
    <property type="entry name" value="Oxysterol-binding protein"/>
    <property type="match status" value="1"/>
</dbReference>
<feature type="domain" description="PH" evidence="6">
    <location>
        <begin position="213"/>
        <end position="307"/>
    </location>
</feature>
<reference evidence="7 8" key="1">
    <citation type="submission" date="2016-08" db="EMBL/GenBank/DDBJ databases">
        <title>Draft genome sequence of allopolyploid Zygosaccharomyces rouxii.</title>
        <authorList>
            <person name="Watanabe J."/>
            <person name="Uehara K."/>
            <person name="Mogi Y."/>
            <person name="Tsukioka Y."/>
        </authorList>
    </citation>
    <scope>NUCLEOTIDE SEQUENCE [LARGE SCALE GENOMIC DNA]</scope>
    <source>
        <strain evidence="7 8">NBRC 110957</strain>
    </source>
</reference>
<dbReference type="CDD" id="cd13289">
    <property type="entry name" value="PH_Osh3p_yeast"/>
    <property type="match status" value="1"/>
</dbReference>
<accession>A0A1Q3A058</accession>
<dbReference type="SMART" id="SM00233">
    <property type="entry name" value="PH"/>
    <property type="match status" value="1"/>
</dbReference>
<feature type="compositionally biased region" description="Polar residues" evidence="5">
    <location>
        <begin position="383"/>
        <end position="402"/>
    </location>
</feature>